<comment type="caution">
    <text evidence="1">The sequence shown here is derived from an EMBL/GenBank/DDBJ whole genome shotgun (WGS) entry which is preliminary data.</text>
</comment>
<sequence>MPRRRPAHVPSARWRDLVPDPITAEHWREALVFMASVVESYGEVYAPVLEEVERRYEAALRAERPRDRARRILETYTRAGDPKAIR</sequence>
<dbReference type="AlphaFoldDB" id="A0AA37HIC9"/>
<organism evidence="1 2">
    <name type="scientific">Methylobacterium frigidaeris</name>
    <dbReference type="NCBI Taxonomy" id="2038277"/>
    <lineage>
        <taxon>Bacteria</taxon>
        <taxon>Pseudomonadati</taxon>
        <taxon>Pseudomonadota</taxon>
        <taxon>Alphaproteobacteria</taxon>
        <taxon>Hyphomicrobiales</taxon>
        <taxon>Methylobacteriaceae</taxon>
        <taxon>Methylobacterium</taxon>
    </lineage>
</organism>
<proteinExistence type="predicted"/>
<reference evidence="1" key="1">
    <citation type="journal article" date="2016" name="Front. Microbiol.">
        <title>Genome Sequence of the Piezophilic, Mesophilic Sulfate-Reducing Bacterium Desulfovibrio indicus J2T.</title>
        <authorList>
            <person name="Cao J."/>
            <person name="Maignien L."/>
            <person name="Shao Z."/>
            <person name="Alain K."/>
            <person name="Jebbar M."/>
        </authorList>
    </citation>
    <scope>NUCLEOTIDE SEQUENCE</scope>
    <source>
        <strain evidence="1">JCM 32048</strain>
    </source>
</reference>
<name>A0AA37HIC9_9HYPH</name>
<evidence type="ECO:0000313" key="1">
    <source>
        <dbReference type="EMBL" id="GJD66423.1"/>
    </source>
</evidence>
<keyword evidence="2" id="KW-1185">Reference proteome</keyword>
<accession>A0AA37HIC9</accession>
<gene>
    <name evidence="1" type="ORF">MPEAHAMD_6621</name>
</gene>
<dbReference type="EMBL" id="BPQJ01000064">
    <property type="protein sequence ID" value="GJD66423.1"/>
    <property type="molecule type" value="Genomic_DNA"/>
</dbReference>
<protein>
    <submittedName>
        <fullName evidence="1">Uncharacterized protein</fullName>
    </submittedName>
</protein>
<dbReference type="RefSeq" id="WP_133123363.1">
    <property type="nucleotide sequence ID" value="NZ_BPQJ01000064.1"/>
</dbReference>
<dbReference type="Proteomes" id="UP001055286">
    <property type="component" value="Unassembled WGS sequence"/>
</dbReference>
<evidence type="ECO:0000313" key="2">
    <source>
        <dbReference type="Proteomes" id="UP001055286"/>
    </source>
</evidence>
<reference evidence="1" key="2">
    <citation type="submission" date="2021-08" db="EMBL/GenBank/DDBJ databases">
        <authorList>
            <person name="Tani A."/>
            <person name="Ola A."/>
            <person name="Ogura Y."/>
            <person name="Katsura K."/>
            <person name="Hayashi T."/>
        </authorList>
    </citation>
    <scope>NUCLEOTIDE SEQUENCE</scope>
    <source>
        <strain evidence="1">JCM 32048</strain>
    </source>
</reference>